<accession>A0A225WA69</accession>
<keyword evidence="2" id="KW-0732">Signal</keyword>
<dbReference type="AlphaFoldDB" id="A0A225WA69"/>
<feature type="non-terminal residue" evidence="3">
    <location>
        <position position="1"/>
    </location>
</feature>
<evidence type="ECO:0000313" key="3">
    <source>
        <dbReference type="EMBL" id="OWZ14138.1"/>
    </source>
</evidence>
<organism evidence="3 4">
    <name type="scientific">Phytophthora megakarya</name>
    <dbReference type="NCBI Taxonomy" id="4795"/>
    <lineage>
        <taxon>Eukaryota</taxon>
        <taxon>Sar</taxon>
        <taxon>Stramenopiles</taxon>
        <taxon>Oomycota</taxon>
        <taxon>Peronosporomycetes</taxon>
        <taxon>Peronosporales</taxon>
        <taxon>Peronosporaceae</taxon>
        <taxon>Phytophthora</taxon>
    </lineage>
</organism>
<feature type="region of interest" description="Disordered" evidence="1">
    <location>
        <begin position="57"/>
        <end position="91"/>
    </location>
</feature>
<keyword evidence="4" id="KW-1185">Reference proteome</keyword>
<reference evidence="4" key="1">
    <citation type="submission" date="2017-03" db="EMBL/GenBank/DDBJ databases">
        <title>Phytopthora megakarya and P. palmivora, two closely related causual agents of cacao black pod achieved similar genome size and gene model numbers by different mechanisms.</title>
        <authorList>
            <person name="Ali S."/>
            <person name="Shao J."/>
            <person name="Larry D.J."/>
            <person name="Kronmiller B."/>
            <person name="Shen D."/>
            <person name="Strem M.D."/>
            <person name="Melnick R.L."/>
            <person name="Guiltinan M.J."/>
            <person name="Tyler B.M."/>
            <person name="Meinhardt L.W."/>
            <person name="Bailey B.A."/>
        </authorList>
    </citation>
    <scope>NUCLEOTIDE SEQUENCE [LARGE SCALE GENOMIC DNA]</scope>
    <source>
        <strain evidence="4">zdho120</strain>
    </source>
</reference>
<dbReference type="EMBL" id="NBNE01001405">
    <property type="protein sequence ID" value="OWZ14138.1"/>
    <property type="molecule type" value="Genomic_DNA"/>
</dbReference>
<evidence type="ECO:0000313" key="4">
    <source>
        <dbReference type="Proteomes" id="UP000198211"/>
    </source>
</evidence>
<dbReference type="Proteomes" id="UP000198211">
    <property type="component" value="Unassembled WGS sequence"/>
</dbReference>
<protein>
    <submittedName>
        <fullName evidence="3">Uncharacterized protein</fullName>
    </submittedName>
</protein>
<evidence type="ECO:0000256" key="2">
    <source>
        <dbReference type="SAM" id="SignalP"/>
    </source>
</evidence>
<gene>
    <name evidence="3" type="ORF">PHMEG_00012425</name>
</gene>
<name>A0A225WA69_9STRA</name>
<dbReference type="OrthoDB" id="10526326at2759"/>
<feature type="chain" id="PRO_5013370707" evidence="2">
    <location>
        <begin position="18"/>
        <end position="119"/>
    </location>
</feature>
<feature type="signal peptide" evidence="2">
    <location>
        <begin position="1"/>
        <end position="17"/>
    </location>
</feature>
<evidence type="ECO:0000256" key="1">
    <source>
        <dbReference type="SAM" id="MobiDB-lite"/>
    </source>
</evidence>
<sequence length="119" mass="12924">PNGSCFAASLMNSLLIAVRVKLSGVTKTVFVLQFLSARSRTSRELINLMNGGVQLPTRACAHPAPHSGSSRKRTDSSRTITDSNRRHNKKPSILSVEYLSLLRGSMQIGSDPTGGSWRK</sequence>
<comment type="caution">
    <text evidence="3">The sequence shown here is derived from an EMBL/GenBank/DDBJ whole genome shotgun (WGS) entry which is preliminary data.</text>
</comment>
<proteinExistence type="predicted"/>